<evidence type="ECO:0000313" key="6">
    <source>
        <dbReference type="Proteomes" id="UP001320831"/>
    </source>
</evidence>
<dbReference type="Pfam" id="PF01494">
    <property type="entry name" value="FAD_binding_3"/>
    <property type="match status" value="1"/>
</dbReference>
<keyword evidence="5" id="KW-0503">Monooxygenase</keyword>
<comment type="cofactor">
    <cofactor evidence="1">
        <name>FAD</name>
        <dbReference type="ChEBI" id="CHEBI:57692"/>
    </cofactor>
</comment>
<comment type="caution">
    <text evidence="5">The sequence shown here is derived from an EMBL/GenBank/DDBJ whole genome shotgun (WGS) entry which is preliminary data.</text>
</comment>
<evidence type="ECO:0000313" key="5">
    <source>
        <dbReference type="EMBL" id="MCT7375777.1"/>
    </source>
</evidence>
<gene>
    <name evidence="5" type="ORF">N5A92_12105</name>
</gene>
<accession>A0ABT2LPN3</accession>
<dbReference type="Proteomes" id="UP001320831">
    <property type="component" value="Unassembled WGS sequence"/>
</dbReference>
<dbReference type="PRINTS" id="PR00420">
    <property type="entry name" value="RNGMNOXGNASE"/>
</dbReference>
<reference evidence="5 6" key="1">
    <citation type="submission" date="2022-09" db="EMBL/GenBank/DDBJ databases">
        <title>Chelativorans salina sp. nov., a novel slightly halophilic bacterium isolated from a saline lake sediment enrichment.</title>
        <authorList>
            <person name="Gao L."/>
            <person name="Fang B.-Z."/>
            <person name="Li W.-J."/>
        </authorList>
    </citation>
    <scope>NUCLEOTIDE SEQUENCE [LARGE SCALE GENOMIC DNA]</scope>
    <source>
        <strain evidence="5 6">EGI FJ00035</strain>
    </source>
</reference>
<dbReference type="InterPro" id="IPR002938">
    <property type="entry name" value="FAD-bd"/>
</dbReference>
<dbReference type="InterPro" id="IPR036188">
    <property type="entry name" value="FAD/NAD-bd_sf"/>
</dbReference>
<evidence type="ECO:0000259" key="4">
    <source>
        <dbReference type="Pfam" id="PF01494"/>
    </source>
</evidence>
<dbReference type="SUPFAM" id="SSF51905">
    <property type="entry name" value="FAD/NAD(P)-binding domain"/>
    <property type="match status" value="1"/>
</dbReference>
<dbReference type="EMBL" id="JAOCZP010000003">
    <property type="protein sequence ID" value="MCT7375777.1"/>
    <property type="molecule type" value="Genomic_DNA"/>
</dbReference>
<keyword evidence="2" id="KW-0285">Flavoprotein</keyword>
<evidence type="ECO:0000256" key="1">
    <source>
        <dbReference type="ARBA" id="ARBA00001974"/>
    </source>
</evidence>
<feature type="domain" description="FAD-binding" evidence="4">
    <location>
        <begin position="10"/>
        <end position="84"/>
    </location>
</feature>
<dbReference type="InterPro" id="IPR050641">
    <property type="entry name" value="RIFMO-like"/>
</dbReference>
<name>A0ABT2LPN3_9HYPH</name>
<evidence type="ECO:0000256" key="3">
    <source>
        <dbReference type="ARBA" id="ARBA00022827"/>
    </source>
</evidence>
<proteinExistence type="predicted"/>
<dbReference type="GO" id="GO:0004497">
    <property type="term" value="F:monooxygenase activity"/>
    <property type="evidence" value="ECO:0007669"/>
    <property type="project" value="UniProtKB-KW"/>
</dbReference>
<dbReference type="PANTHER" id="PTHR43004">
    <property type="entry name" value="TRK SYSTEM POTASSIUM UPTAKE PROTEIN"/>
    <property type="match status" value="1"/>
</dbReference>
<organism evidence="5 6">
    <name type="scientific">Chelativorans salis</name>
    <dbReference type="NCBI Taxonomy" id="2978478"/>
    <lineage>
        <taxon>Bacteria</taxon>
        <taxon>Pseudomonadati</taxon>
        <taxon>Pseudomonadota</taxon>
        <taxon>Alphaproteobacteria</taxon>
        <taxon>Hyphomicrobiales</taxon>
        <taxon>Phyllobacteriaceae</taxon>
        <taxon>Chelativorans</taxon>
    </lineage>
</organism>
<evidence type="ECO:0000256" key="2">
    <source>
        <dbReference type="ARBA" id="ARBA00022630"/>
    </source>
</evidence>
<dbReference type="Gene3D" id="3.50.50.60">
    <property type="entry name" value="FAD/NAD(P)-binding domain"/>
    <property type="match status" value="1"/>
</dbReference>
<keyword evidence="6" id="KW-1185">Reference proteome</keyword>
<protein>
    <submittedName>
        <fullName evidence="5">FAD-dependent monooxygenase</fullName>
    </submittedName>
</protein>
<keyword evidence="5" id="KW-0560">Oxidoreductase</keyword>
<keyword evidence="3" id="KW-0274">FAD</keyword>
<dbReference type="PANTHER" id="PTHR43004:SF19">
    <property type="entry name" value="BINDING MONOOXYGENASE, PUTATIVE (JCVI)-RELATED"/>
    <property type="match status" value="1"/>
</dbReference>
<sequence length="130" mass="14217">MPDAYRVTRLLRTDTLHIPIRQAPTYQKDGVFLGGDAAHVHSPVGARGMNLGIEDAAAFASRYGEGGLDGYTQERRPVGKRWIELSERLLSVAQTSAPGKAALRDLAFRTLGAMPFLQRPALERMAGLKE</sequence>